<dbReference type="OrthoDB" id="10456079at2759"/>
<sequence>MFKKILALASVAALIVAAPLPSADSDKIAQLVDDVESIKNITSSFINHKRTVELTIDVVNGLGTSEDFMHAISGFEQLDDKLEREDPNSCVDWTTGLIDQLRIAFKGCVDNINASDQSQITINADDIAASLAGELSLLVKTATPTLDALLKADIDVAGLVQPLDAQIKALIDLLDGLIPGFSVKLSAQLKVSGHGQIATLLDALLNGQVGGFLSGLVSNVGGVLGGVLNMLGLGGGLNLGGMLGGGLNAGVGFHL</sequence>
<keyword evidence="3" id="KW-1185">Reference proteome</keyword>
<name>A0A4T0FG76_9BASI</name>
<gene>
    <name evidence="2" type="ORF">E3P99_03265</name>
</gene>
<evidence type="ECO:0000256" key="1">
    <source>
        <dbReference type="SAM" id="SignalP"/>
    </source>
</evidence>
<accession>A0A4T0FG76</accession>
<evidence type="ECO:0000313" key="2">
    <source>
        <dbReference type="EMBL" id="TIA87302.1"/>
    </source>
</evidence>
<organism evidence="2 3">
    <name type="scientific">Wallemia hederae</name>
    <dbReference type="NCBI Taxonomy" id="1540922"/>
    <lineage>
        <taxon>Eukaryota</taxon>
        <taxon>Fungi</taxon>
        <taxon>Dikarya</taxon>
        <taxon>Basidiomycota</taxon>
        <taxon>Wallemiomycotina</taxon>
        <taxon>Wallemiomycetes</taxon>
        <taxon>Wallemiales</taxon>
        <taxon>Wallemiaceae</taxon>
        <taxon>Wallemia</taxon>
    </lineage>
</organism>
<feature type="signal peptide" evidence="1">
    <location>
        <begin position="1"/>
        <end position="25"/>
    </location>
</feature>
<feature type="chain" id="PRO_5020795811" evidence="1">
    <location>
        <begin position="26"/>
        <end position="255"/>
    </location>
</feature>
<proteinExistence type="predicted"/>
<dbReference type="EMBL" id="SPNW01000059">
    <property type="protein sequence ID" value="TIA87302.1"/>
    <property type="molecule type" value="Genomic_DNA"/>
</dbReference>
<evidence type="ECO:0000313" key="3">
    <source>
        <dbReference type="Proteomes" id="UP000310189"/>
    </source>
</evidence>
<protein>
    <submittedName>
        <fullName evidence="2">Uncharacterized protein</fullName>
    </submittedName>
</protein>
<keyword evidence="1" id="KW-0732">Signal</keyword>
<comment type="caution">
    <text evidence="2">The sequence shown here is derived from an EMBL/GenBank/DDBJ whole genome shotgun (WGS) entry which is preliminary data.</text>
</comment>
<dbReference type="Proteomes" id="UP000310189">
    <property type="component" value="Unassembled WGS sequence"/>
</dbReference>
<reference evidence="2 3" key="1">
    <citation type="submission" date="2019-03" db="EMBL/GenBank/DDBJ databases">
        <title>Sequencing 23 genomes of Wallemia ichthyophaga.</title>
        <authorList>
            <person name="Gostincar C."/>
        </authorList>
    </citation>
    <scope>NUCLEOTIDE SEQUENCE [LARGE SCALE GENOMIC DNA]</scope>
    <source>
        <strain evidence="2 3">EXF-5753</strain>
    </source>
</reference>
<dbReference type="AlphaFoldDB" id="A0A4T0FG76"/>